<dbReference type="eggNOG" id="COG1020">
    <property type="taxonomic scope" value="Bacteria"/>
</dbReference>
<dbReference type="PROSITE" id="PS00455">
    <property type="entry name" value="AMP_BINDING"/>
    <property type="match status" value="4"/>
</dbReference>
<dbReference type="Proteomes" id="UP000005845">
    <property type="component" value="Unassembled WGS sequence"/>
</dbReference>
<feature type="region of interest" description="Disordered" evidence="4">
    <location>
        <begin position="4549"/>
        <end position="4582"/>
    </location>
</feature>
<dbReference type="SUPFAM" id="SSF56801">
    <property type="entry name" value="Acetyl-CoA synthetase-like"/>
    <property type="match status" value="4"/>
</dbReference>
<dbReference type="InterPro" id="IPR029058">
    <property type="entry name" value="AB_hydrolase_fold"/>
</dbReference>
<dbReference type="SUPFAM" id="SSF47336">
    <property type="entry name" value="ACP-like"/>
    <property type="match status" value="4"/>
</dbReference>
<dbReference type="Pfam" id="PF00501">
    <property type="entry name" value="AMP-binding"/>
    <property type="match status" value="4"/>
</dbReference>
<keyword evidence="7" id="KW-1185">Reference proteome</keyword>
<reference evidence="6 7" key="1">
    <citation type="submission" date="2012-02" db="EMBL/GenBank/DDBJ databases">
        <title>Whole genome shotgun sequence of Gordonia sputi NBRC 100414.</title>
        <authorList>
            <person name="Yoshida I."/>
            <person name="Hosoyama A."/>
            <person name="Tsuchikane K."/>
            <person name="Katsumata H."/>
            <person name="Yamazaki S."/>
            <person name="Fujita N."/>
        </authorList>
    </citation>
    <scope>NUCLEOTIDE SEQUENCE [LARGE SCALE GENOMIC DNA]</scope>
    <source>
        <strain evidence="6 7">NBRC 100414</strain>
    </source>
</reference>
<dbReference type="SMART" id="SM01294">
    <property type="entry name" value="PKS_PP_betabranch"/>
    <property type="match status" value="1"/>
</dbReference>
<dbReference type="Gene3D" id="3.30.559.10">
    <property type="entry name" value="Chloramphenicol acetyltransferase-like domain"/>
    <property type="match status" value="4"/>
</dbReference>
<dbReference type="GO" id="GO:0043041">
    <property type="term" value="P:amino acid activation for nonribosomal peptide biosynthetic process"/>
    <property type="evidence" value="ECO:0007669"/>
    <property type="project" value="TreeGrafter"/>
</dbReference>
<dbReference type="InterPro" id="IPR042099">
    <property type="entry name" value="ANL_N_sf"/>
</dbReference>
<feature type="domain" description="Carrier" evidence="5">
    <location>
        <begin position="3103"/>
        <end position="3177"/>
    </location>
</feature>
<dbReference type="GO" id="GO:0044550">
    <property type="term" value="P:secondary metabolite biosynthetic process"/>
    <property type="evidence" value="ECO:0007669"/>
    <property type="project" value="TreeGrafter"/>
</dbReference>
<dbReference type="InterPro" id="IPR010071">
    <property type="entry name" value="AA_adenyl_dom"/>
</dbReference>
<dbReference type="PANTHER" id="PTHR45527">
    <property type="entry name" value="NONRIBOSOMAL PEPTIDE SYNTHETASE"/>
    <property type="match status" value="1"/>
</dbReference>
<dbReference type="InterPro" id="IPR000873">
    <property type="entry name" value="AMP-dep_synth/lig_dom"/>
</dbReference>
<evidence type="ECO:0000259" key="5">
    <source>
        <dbReference type="PROSITE" id="PS50075"/>
    </source>
</evidence>
<evidence type="ECO:0000256" key="1">
    <source>
        <dbReference type="ARBA" id="ARBA00001957"/>
    </source>
</evidence>
<accession>H5U622</accession>
<dbReference type="Gene3D" id="3.30.300.30">
    <property type="match status" value="4"/>
</dbReference>
<dbReference type="Gene3D" id="2.30.38.10">
    <property type="entry name" value="Luciferase, Domain 3"/>
    <property type="match status" value="3"/>
</dbReference>
<dbReference type="GO" id="GO:0031177">
    <property type="term" value="F:phosphopantetheine binding"/>
    <property type="evidence" value="ECO:0007669"/>
    <property type="project" value="InterPro"/>
</dbReference>
<dbReference type="CDD" id="cd17646">
    <property type="entry name" value="A_NRPS_AB3403-like"/>
    <property type="match status" value="1"/>
</dbReference>
<dbReference type="GO" id="GO:0003824">
    <property type="term" value="F:catalytic activity"/>
    <property type="evidence" value="ECO:0007669"/>
    <property type="project" value="InterPro"/>
</dbReference>
<feature type="compositionally biased region" description="Low complexity" evidence="4">
    <location>
        <begin position="231"/>
        <end position="243"/>
    </location>
</feature>
<dbReference type="Gene3D" id="3.30.559.30">
    <property type="entry name" value="Nonribosomal peptide synthetase, condensation domain"/>
    <property type="match status" value="4"/>
</dbReference>
<comment type="cofactor">
    <cofactor evidence="1">
        <name>pantetheine 4'-phosphate</name>
        <dbReference type="ChEBI" id="CHEBI:47942"/>
    </cofactor>
</comment>
<dbReference type="InterPro" id="IPR009081">
    <property type="entry name" value="PP-bd_ACP"/>
</dbReference>
<dbReference type="PROSITE" id="PS50075">
    <property type="entry name" value="CARRIER"/>
    <property type="match status" value="4"/>
</dbReference>
<dbReference type="FunFam" id="3.40.50.980:FF:000001">
    <property type="entry name" value="Non-ribosomal peptide synthetase"/>
    <property type="match status" value="2"/>
</dbReference>
<keyword evidence="3" id="KW-0597">Phosphoprotein</keyword>
<dbReference type="InterPro" id="IPR020845">
    <property type="entry name" value="AMP-binding_CS"/>
</dbReference>
<dbReference type="SMART" id="SM00823">
    <property type="entry name" value="PKS_PP"/>
    <property type="match status" value="4"/>
</dbReference>
<dbReference type="NCBIfam" id="NF003417">
    <property type="entry name" value="PRK04813.1"/>
    <property type="match status" value="4"/>
</dbReference>
<feature type="domain" description="Carrier" evidence="5">
    <location>
        <begin position="989"/>
        <end position="1065"/>
    </location>
</feature>
<dbReference type="CDD" id="cd19540">
    <property type="entry name" value="LCL_NRPS-like"/>
    <property type="match status" value="1"/>
</dbReference>
<evidence type="ECO:0000256" key="3">
    <source>
        <dbReference type="ARBA" id="ARBA00022553"/>
    </source>
</evidence>
<dbReference type="InterPro" id="IPR001031">
    <property type="entry name" value="Thioesterase"/>
</dbReference>
<dbReference type="SUPFAM" id="SSF53474">
    <property type="entry name" value="alpha/beta-Hydrolases"/>
    <property type="match status" value="1"/>
</dbReference>
<sequence>MSTEVSTTHFTSGHVTGGQPMSADAQSRPLSLTAAQRGIFFAQQLDPDTPMSVAAFAEFFDDVDAEVMDRAVQLTALETESGLLRVVDDEDGEPRIVVDRDRDIRLGLVDFSDDDDPRARALEWIDDHRSRNVDVYTDPLLETHLLRLGPTHSLWYCWGHHIAFDGYAAMFMMVRVAAHYTAITEGHAAPASTSATMAQIAEIDREYHASDAFAHARDHWQQRLRPGGADAPEPTSLSPASAPAAPVAVVESTELDADLVAHIRSRAADHGVRAASVITAAVALYLARLNDRDDALLSLPVACRDTDLLRTSAGLTSNVLPVGIEFDAATTVADALRSMNSDIKNAVRHQRFRHEEITSDILDDSDGRRGFFGPMVNVMLFFEHIDFGSLRGELNVLSTGPVEDASINVYDGFTGGMRLDLEANPNVYTTDDISVHHNRIVDFLRRFVDAPTDTPVVDISAATASELSAIDDVARGRSVAATDSTLISLLDAALEQGTDTITALIEPGVETLDTATFTARARSAAAGLAARGIGPESVVGVALPRSADQVVALHAVIRAGAAFLPIDPAEPAQRLAHILDTAKPAVIVAAPGWAGADTPVVTVDELIEPSPSTVQFRAPRPDNPAYVLFTSGSTGRPKGVVIDHRAIVNRLRWMQDRYQLTSDDRVLQKTPATFDVSVWEFFWPFVAGATLVVARPDGHRDPWYLRDVIAEESITTLHFVPSMLSAFADALALDESSNPDALTSLRRIFTSGEALTPATVGAIGELTTAPVHNLYGPTEAAVDVTYHDECRSDAGDIPIGRPVDNTSTHVLDHHLMPQAVGAIGELYLGGIQLARGYASRPDLTATRFVSDPRQPGARLYRTGDLVRRRADGEIEYLGRADSQIKIRGQRVELGEIESALAALSGVRSAAVITFDDAATGSIELAGYVAGADDLDSRDVRAELTEHLLPHMVPSTITVLADLPTTSNGKLDRSALPAPTHTSSQSERIEPVTALDVAVVETVTAVLGLTTRVSSSDNLFDLGGNSLSATRVSARLARRTGHRLPLRTVFDAPDLAAFSAALRAAGVDDELHTSESVDAIAASTDGRVALSPAQQRLWLTARLDPDSAVAYHIPFSVHLVGAIDVSALRAAVNDVVARHEPLRSTVSEHDGHAFLDIHAPDDAAIDMPLDEVAEVSEIQQRATDLASQPFDLTRDFPIRTRLLRTSSDDHTLVVVIHHLAADGWSLAPFAADLATAYRARVDAHTPDWAPLPVEYSTVAAAHRAALTTTDGTDLDFWRSRLAGAPAETELPLDRPRSDRPGVAGSVVTITVPRERHRALTTLAADNDATLFMVVHAAVATLLRGFARADEIVVGTPVSGRGDADLDALVGMFVNTLALPTGVDKNASFLAVLGKIRDADLDAFDHADIPFDHLVTELNPQRSAQVHPFFQVSLAVDNRDDITIDLPGVSATASPIDIASTKFDLSFTFVEHTDEHGQPSGIDVEIGYATDLFDAPTVSGIGSRLSRIITTVTDDATLAVGDIAVLDPSERLGLVPAVGVGTRPVEHFSSILAAAVRSEPDRIAVTDGDTSLSYRELDSAAETLAQCLRDNGVGPEDFVAIALPRSAQWVRAVWAVTRCGAAWVPIDPAYPHARIEFMLTDSRARLLLTDVDSHPKLGTAADGITTITLDEIHRSGGDAPAPQRDNAPDLSVDQPAYMIYTSGTTGTPKGVVVSHRGLADFAAQQVSQFGLTADSRTMHMASPSFDASVLELLMAFSGASTMRIVGPDPVAGRELTDLMRSAGITHAFLTPSLLTTMNPDAVPDLEVLVIGGEHPNAEAVRRWAQTTTIFNAYGPTETTVVATVSDPIVEHPTTSYSPRVTIGRPIRGVSTVVLDERLLPVAPGTTGELYVAGTHLARGYHGVHGLTSKRFVANPFGDPGERMYRTGDLVRWTADHRLEFRGRADDQAKVRGHRIELGEVDAALTALDDVQASVSIVDGDGATARLISFVAFDGVDADHHARSALLTKLRERLPRHMIPSAIITVPEIPRTPAGKIDLRALPAPGDADTARESVPVAPRSDAERMICSVIAGVLDRPITDVGVDDDFFDLGGNSLLATQLVDALAQHTGSRLAVRDVFDHPTAAELAPLCAEATPAQHALLHHDPTTELVCGPAQRQLWFLNTLGADDDAPDASYSIAFALDMRGALDVDALAGALRWVIDRHEPLHTVYPEQDGLPTMVAATSSDLTLDVQDISASDWRVTAESLAQRPFDLTRDLPIRVALHQLNDAADHHKLTVVVHHIAADGASMAPLARDLAGAYADLSDGRSPSADPLPLDYRDYLRWQRDTLDARLPELTAWWHAELDGLDSAPVLLPDVAAKDGAAQRGADVVEVTLDSAVRARLTELGSSTTTEFMAMHAVLAALLRHHSADQDVHTRGSDADIVIGTPVAGRADPRLAQLVGMFVNSVALRTRVDGAWSATELVDEVRRTDLDALSHADMPFDAVVADLRPSRTGRHPIFTISLTVDDDPLATTDSALRGVRTEIEEVDTGAARFDLEVQSRGDTLRLTYATDLFSRARIEALADDFVELAHALIAHPDRSVDEHLVATHQLAPQAEPAITSPDPVHLGDLLELTATRHRDLIAVEDGDVALTYARLDEISARWANALRAEGVGPEDVVAVALPRSWRFVAALWAVLRSGGVVLPIDPRYPLERIEHMLRDSDVAVGITDTDGVIGSAQLDASSDLHWFDTGALDRGSAAPPAPAPRRPDAAAYVIYTSGSTGVPKGVTVTHRGIGAFSQSQRDRYDVQSGDRTLHFASPGFDATFLEFLLAFDAGATMVIAPPTIFGGDELVEFLDEHAVSHAFITPAALMAAAPSPLPLLRTLGVGGEASPAELVAAWAPGRRYVNCYGPTETTIVATMSQPLSPGEAITIGEPVIGCTAQILDHRLNPVRDNVPGELYLAGPGVARGYLGRPDLTAARFVADPRARGAIMYRTGDVVHRTTAGSLVFDGRSDNQVKVRGFRIEPDEVSNALTSHPDVDAALTLVRGEGADARLVAYVTSTPPDSLSDRELIAHVAASLPRQMVPSSVVVLDRFPLTPNGKIDRRALPAPTAPATTVAREVGSTAEQRVADAMADVLGIGRDSVGADTDFFAAGGTSLQATALAAKLRTDDRTRLRVREIFDHPTVAALAALVSQDEHTSDTNDSTHHPLIPQRGSVVPVAPMQRRLLSLARTHPASTDYLMPFTLHLTGTLDRQMLRDALVDLVSRHAGLRTVYPSETGGTQVGGVLIGADRAIGHMQPLGYSDNDDASALIEHLCTTPIDISAQPGIRAHLLTRISQGTTGEHILVLLIHHAAADGASLPILIDDLATAYSERLGGRDTIWEASAFDYRDYAAIVTGADRRTDAEDNLAYWTNLLAGAPADCAPKPTRTAPTRADAPEGSPSLAGSVSIPLDDALRNAVIDCARTYSTTPFTLLHAGLATLLHRLGVGDDVVIGTPVANRDVPELADTSDTDLTRVVGMFVNTLALRTRLDGTEPVRDLLARVRDDDLDALDHRDVPFDDVVAAVNPDRSVGGHPLFEVALSVHDYGADVAHSQVELAPGLHGEIDEIGSAQAKFGLQFTVAHLHSPDATLEVTFAADRYDDRDAHDLAVRFLRVVRAITTDTKRAVGDIRITDPLEVADVAPARGPRSGEPMTFGEILDDAVSRNPDGIAATDGDTDITYRELDARAHRLARLLLASGVRDSDSVAEPVVAMAIPRSIEALVAIWAIVRTGAAYVPVDPTYPPERIAHMLTDSGAQLVVTDSATRERIPSSTTPVIVVDEQPVLDRLARTSAAPLTDAEATPAGIDQLAYIIYTSGSTGRPKGVLVPHSGLRAVRDELQARMTPHVGSRVLHFASPSFDASVLEFLLAAAGSACLVIAPTDVFGGKPLAQFLTRTGVTHAFITPAAVASMSPTDAPTLKCLAIGGEAYGADLARRWSAGRRIMNVYGPTETTVITTSSDPLRAHDELTMGTPNNGVSALVLDARLHPVPAGVVGELYLIGSQVTRGYHRRPALTATRYLPVPMVAGDEFAGHRMYRTGDLVRWTRDGRLSYVARSDGQVQIRGFRVELGEIDDALTADPRVDFAVTVVVGPDQRDSTSTQGGSTLHSYVTLTERAAFVDNSQRSALGDDLRGLLRQRLPRHMVPATVTILDEIPLTPVGKLDRAALPAPEITRRGRAPLPGTEKTIAAIFVEVLGLPDDEIAADASFFDLGGNSLQATTLTDRLSSALGVEIRAHQVFAAPTVAELAAQIDPASHELDSTEGSRSAWEVLIPLRSTPRESASATAPLFVVHPAIGLSWAFASLLPHLEPDRPVYGLQHPSLSGQPAPSSLGELAAYYAEQIQSVAPTGPYHLLGWSLGGIIAQEIAVILQGSGEEVGDLTILDSYVLSDRPDLVTEPSIGELMIEFGITATDSVTADPTASPDVDDAWHAVRAAGGMLAGLSRAEFGTVHRVFEQAGSLANPWRPRVFHGDITFVSATRASQPGARAVDGWRPYVDGYIRNIDVDCTHARMLLPDNVADFAYALSPPPRRSARHRRDDAATTSHRWRYTSRVTPTEDIN</sequence>
<organism evidence="6 7">
    <name type="scientific">Gordonia sputi NBRC 100414</name>
    <dbReference type="NCBI Taxonomy" id="1089453"/>
    <lineage>
        <taxon>Bacteria</taxon>
        <taxon>Bacillati</taxon>
        <taxon>Actinomycetota</taxon>
        <taxon>Actinomycetes</taxon>
        <taxon>Mycobacteriales</taxon>
        <taxon>Gordoniaceae</taxon>
        <taxon>Gordonia</taxon>
    </lineage>
</organism>
<dbReference type="Pfam" id="PF00975">
    <property type="entry name" value="Thioesterase"/>
    <property type="match status" value="1"/>
</dbReference>
<dbReference type="InterPro" id="IPR006162">
    <property type="entry name" value="Ppantetheine_attach_site"/>
</dbReference>
<gene>
    <name evidence="6" type="ORF">GOSPT_122_00350</name>
</gene>
<dbReference type="Gene3D" id="3.40.50.12780">
    <property type="entry name" value="N-terminal domain of ligase-like"/>
    <property type="match status" value="1"/>
</dbReference>
<protein>
    <submittedName>
        <fullName evidence="6">Putative non-ribosomal peptide synthetase</fullName>
    </submittedName>
</protein>
<evidence type="ECO:0000256" key="2">
    <source>
        <dbReference type="ARBA" id="ARBA00022450"/>
    </source>
</evidence>
<dbReference type="InterPro" id="IPR023213">
    <property type="entry name" value="CAT-like_dom_sf"/>
</dbReference>
<dbReference type="PROSITE" id="PS00012">
    <property type="entry name" value="PHOSPHOPANTETHEINE"/>
    <property type="match status" value="3"/>
</dbReference>
<feature type="region of interest" description="Disordered" evidence="4">
    <location>
        <begin position="3404"/>
        <end position="3426"/>
    </location>
</feature>
<dbReference type="SMART" id="SM00824">
    <property type="entry name" value="PKS_TE"/>
    <property type="match status" value="1"/>
</dbReference>
<dbReference type="InterPro" id="IPR036736">
    <property type="entry name" value="ACP-like_sf"/>
</dbReference>
<comment type="caution">
    <text evidence="6">The sequence shown here is derived from an EMBL/GenBank/DDBJ whole genome shotgun (WGS) entry which is preliminary data.</text>
</comment>
<evidence type="ECO:0000313" key="6">
    <source>
        <dbReference type="EMBL" id="GAB41180.1"/>
    </source>
</evidence>
<dbReference type="GO" id="GO:0008610">
    <property type="term" value="P:lipid biosynthetic process"/>
    <property type="evidence" value="ECO:0007669"/>
    <property type="project" value="UniProtKB-ARBA"/>
</dbReference>
<dbReference type="NCBIfam" id="TIGR01733">
    <property type="entry name" value="AA-adenyl-dom"/>
    <property type="match status" value="4"/>
</dbReference>
<dbReference type="FunFam" id="2.30.38.10:FF:000001">
    <property type="entry name" value="Non-ribosomal peptide synthetase PvdI"/>
    <property type="match status" value="1"/>
</dbReference>
<dbReference type="RefSeq" id="WP_005208411.1">
    <property type="nucleotide sequence ID" value="NZ_BAFC01000120.1"/>
</dbReference>
<dbReference type="Gene3D" id="1.10.1200.10">
    <property type="entry name" value="ACP-like"/>
    <property type="match status" value="3"/>
</dbReference>
<evidence type="ECO:0000256" key="4">
    <source>
        <dbReference type="SAM" id="MobiDB-lite"/>
    </source>
</evidence>
<feature type="domain" description="Carrier" evidence="5">
    <location>
        <begin position="4200"/>
        <end position="4277"/>
    </location>
</feature>
<dbReference type="GO" id="GO:0005737">
    <property type="term" value="C:cytoplasm"/>
    <property type="evidence" value="ECO:0007669"/>
    <property type="project" value="TreeGrafter"/>
</dbReference>
<proteinExistence type="predicted"/>
<dbReference type="InterPro" id="IPR025110">
    <property type="entry name" value="AMP-bd_C"/>
</dbReference>
<dbReference type="Gene3D" id="3.40.50.980">
    <property type="match status" value="6"/>
</dbReference>
<dbReference type="Gene3D" id="3.40.50.1820">
    <property type="entry name" value="alpha/beta hydrolase"/>
    <property type="match status" value="1"/>
</dbReference>
<dbReference type="FunFam" id="3.40.50.980:FF:000002">
    <property type="entry name" value="Enterobactin synthetase component F"/>
    <property type="match status" value="1"/>
</dbReference>
<feature type="region of interest" description="Disordered" evidence="4">
    <location>
        <begin position="224"/>
        <end position="243"/>
    </location>
</feature>
<dbReference type="EMBL" id="BAFC01000120">
    <property type="protein sequence ID" value="GAB41180.1"/>
    <property type="molecule type" value="Genomic_DNA"/>
</dbReference>
<dbReference type="InterPro" id="IPR020806">
    <property type="entry name" value="PKS_PP-bd"/>
</dbReference>
<dbReference type="SUPFAM" id="SSF52777">
    <property type="entry name" value="CoA-dependent acyltransferases"/>
    <property type="match status" value="8"/>
</dbReference>
<dbReference type="InterPro" id="IPR045851">
    <property type="entry name" value="AMP-bd_C_sf"/>
</dbReference>
<name>H5U622_9ACTN</name>
<dbReference type="Pfam" id="PF00550">
    <property type="entry name" value="PP-binding"/>
    <property type="match status" value="4"/>
</dbReference>
<keyword evidence="2" id="KW-0596">Phosphopantetheine</keyword>
<evidence type="ECO:0000313" key="7">
    <source>
        <dbReference type="Proteomes" id="UP000005845"/>
    </source>
</evidence>
<dbReference type="UniPathway" id="UPA00011"/>
<dbReference type="InterPro" id="IPR001242">
    <property type="entry name" value="Condensation_dom"/>
</dbReference>
<feature type="domain" description="Carrier" evidence="5">
    <location>
        <begin position="2055"/>
        <end position="2132"/>
    </location>
</feature>
<dbReference type="Pfam" id="PF00668">
    <property type="entry name" value="Condensation"/>
    <property type="match status" value="4"/>
</dbReference>
<feature type="region of interest" description="Disordered" evidence="4">
    <location>
        <begin position="1"/>
        <end position="25"/>
    </location>
</feature>
<dbReference type="PANTHER" id="PTHR45527:SF1">
    <property type="entry name" value="FATTY ACID SYNTHASE"/>
    <property type="match status" value="1"/>
</dbReference>
<dbReference type="Pfam" id="PF13193">
    <property type="entry name" value="AMP-binding_C"/>
    <property type="match status" value="2"/>
</dbReference>
<dbReference type="FunFam" id="3.40.50.12780:FF:000012">
    <property type="entry name" value="Non-ribosomal peptide synthetase"/>
    <property type="match status" value="2"/>
</dbReference>
<dbReference type="InterPro" id="IPR020802">
    <property type="entry name" value="TesA-like"/>
</dbReference>
<feature type="compositionally biased region" description="Polar residues" evidence="4">
    <location>
        <begin position="1"/>
        <end position="14"/>
    </location>
</feature>
<feature type="region of interest" description="Disordered" evidence="4">
    <location>
        <begin position="967"/>
        <end position="987"/>
    </location>
</feature>